<dbReference type="Proteomes" id="UP000252254">
    <property type="component" value="Unassembled WGS sequence"/>
</dbReference>
<feature type="transmembrane region" description="Helical" evidence="7">
    <location>
        <begin position="138"/>
        <end position="159"/>
    </location>
</feature>
<dbReference type="CDD" id="cd17329">
    <property type="entry name" value="MFS_MdtH_MDR_like"/>
    <property type="match status" value="1"/>
</dbReference>
<keyword evidence="3" id="KW-1003">Cell membrane</keyword>
<proteinExistence type="predicted"/>
<keyword evidence="5 7" id="KW-1133">Transmembrane helix</keyword>
<feature type="transmembrane region" description="Helical" evidence="7">
    <location>
        <begin position="75"/>
        <end position="93"/>
    </location>
</feature>
<organism evidence="9 10">
    <name type="scientific">Paraliobacillus ryukyuensis</name>
    <dbReference type="NCBI Taxonomy" id="200904"/>
    <lineage>
        <taxon>Bacteria</taxon>
        <taxon>Bacillati</taxon>
        <taxon>Bacillota</taxon>
        <taxon>Bacilli</taxon>
        <taxon>Bacillales</taxon>
        <taxon>Bacillaceae</taxon>
        <taxon>Paraliobacillus</taxon>
    </lineage>
</organism>
<dbReference type="PROSITE" id="PS50850">
    <property type="entry name" value="MFS"/>
    <property type="match status" value="1"/>
</dbReference>
<keyword evidence="6 7" id="KW-0472">Membrane</keyword>
<reference evidence="9 10" key="1">
    <citation type="submission" date="2018-06" db="EMBL/GenBank/DDBJ databases">
        <title>Genomic Encyclopedia of Type Strains, Phase IV (KMG-IV): sequencing the most valuable type-strain genomes for metagenomic binning, comparative biology and taxonomic classification.</title>
        <authorList>
            <person name="Goeker M."/>
        </authorList>
    </citation>
    <scope>NUCLEOTIDE SEQUENCE [LARGE SCALE GENOMIC DNA]</scope>
    <source>
        <strain evidence="9 10">DSM 15140</strain>
    </source>
</reference>
<feature type="domain" description="Major facilitator superfamily (MFS) profile" evidence="8">
    <location>
        <begin position="1"/>
        <end position="405"/>
    </location>
</feature>
<dbReference type="PANTHER" id="PTHR23517">
    <property type="entry name" value="RESISTANCE PROTEIN MDTM, PUTATIVE-RELATED-RELATED"/>
    <property type="match status" value="1"/>
</dbReference>
<evidence type="ECO:0000256" key="5">
    <source>
        <dbReference type="ARBA" id="ARBA00022989"/>
    </source>
</evidence>
<dbReference type="SUPFAM" id="SSF103473">
    <property type="entry name" value="MFS general substrate transporter"/>
    <property type="match status" value="1"/>
</dbReference>
<feature type="transmembrane region" description="Helical" evidence="7">
    <location>
        <begin position="165"/>
        <end position="187"/>
    </location>
</feature>
<feature type="transmembrane region" description="Helical" evidence="7">
    <location>
        <begin position="253"/>
        <end position="282"/>
    </location>
</feature>
<dbReference type="InterPro" id="IPR050171">
    <property type="entry name" value="MFS_Transporters"/>
</dbReference>
<dbReference type="AlphaFoldDB" id="A0A366EK54"/>
<protein>
    <submittedName>
        <fullName evidence="9">DHA1 family multidrug resistance protein B-like MFS transporter</fullName>
    </submittedName>
</protein>
<dbReference type="InterPro" id="IPR036259">
    <property type="entry name" value="MFS_trans_sf"/>
</dbReference>
<dbReference type="OrthoDB" id="9793283at2"/>
<dbReference type="InterPro" id="IPR005829">
    <property type="entry name" value="Sugar_transporter_CS"/>
</dbReference>
<gene>
    <name evidence="9" type="ORF">DES48_101615</name>
</gene>
<keyword evidence="10" id="KW-1185">Reference proteome</keyword>
<feature type="transmembrane region" description="Helical" evidence="7">
    <location>
        <begin position="42"/>
        <end position="63"/>
    </location>
</feature>
<accession>A0A366EK54</accession>
<comment type="subcellular location">
    <subcellularLocation>
        <location evidence="1">Cell membrane</location>
        <topology evidence="1">Multi-pass membrane protein</topology>
    </subcellularLocation>
</comment>
<keyword evidence="4 7" id="KW-0812">Transmembrane</keyword>
<dbReference type="InterPro" id="IPR020846">
    <property type="entry name" value="MFS_dom"/>
</dbReference>
<keyword evidence="2" id="KW-0813">Transport</keyword>
<dbReference type="RefSeq" id="WP_113866721.1">
    <property type="nucleotide sequence ID" value="NZ_BAABQN010000001.1"/>
</dbReference>
<evidence type="ECO:0000256" key="4">
    <source>
        <dbReference type="ARBA" id="ARBA00022692"/>
    </source>
</evidence>
<evidence type="ECO:0000259" key="8">
    <source>
        <dbReference type="PROSITE" id="PS50850"/>
    </source>
</evidence>
<dbReference type="GO" id="GO:0005886">
    <property type="term" value="C:plasma membrane"/>
    <property type="evidence" value="ECO:0007669"/>
    <property type="project" value="UniProtKB-SubCell"/>
</dbReference>
<dbReference type="InterPro" id="IPR011701">
    <property type="entry name" value="MFS"/>
</dbReference>
<dbReference type="Pfam" id="PF07690">
    <property type="entry name" value="MFS_1"/>
    <property type="match status" value="1"/>
</dbReference>
<evidence type="ECO:0000256" key="7">
    <source>
        <dbReference type="SAM" id="Phobius"/>
    </source>
</evidence>
<feature type="transmembrane region" description="Helical" evidence="7">
    <location>
        <begin position="354"/>
        <end position="377"/>
    </location>
</feature>
<dbReference type="Gene3D" id="1.20.1250.20">
    <property type="entry name" value="MFS general substrate transporter like domains"/>
    <property type="match status" value="1"/>
</dbReference>
<evidence type="ECO:0000256" key="2">
    <source>
        <dbReference type="ARBA" id="ARBA00022448"/>
    </source>
</evidence>
<feature type="transmembrane region" description="Helical" evidence="7">
    <location>
        <begin position="105"/>
        <end position="126"/>
    </location>
</feature>
<name>A0A366EK54_9BACI</name>
<evidence type="ECO:0000313" key="10">
    <source>
        <dbReference type="Proteomes" id="UP000252254"/>
    </source>
</evidence>
<sequence>MGTFRNYHRNIKIRIAQIFLSDMVSGAIFPFIAIYFAEYFGATITGLLLVINVIVSLFVGLYGGYYADRVGRKKLMVIAGIIRMVAFFIMTFANSPFWVSPEITFVMAILITGSFGLDGPAADAMIIDITKPSERKGVYSLLYWSFNLAFAVGGIIGALSFENFLFELLVIMTITSIGSNILVIFFIKETMEKVEVTVEKNVLKSMLSSYKDVAFDKLFLWFVFAGVMIQSIENQMENYIAIRLNSDMPTQDIFGFSISGVEMVGFLKSENTILVVLFTVFITRIVSKWKEGSTFLWSIAIFTIGYVGISYLDNIWLLFFFMILATVGELMRVPIQSDFLASIPTDDKRSSYMAVYGLVFNGSMMISSLFVTLGGLFSKEVMSLLILACGMIGMVVMKYIMKDLRARRDAQMTNAG</sequence>
<evidence type="ECO:0000256" key="1">
    <source>
        <dbReference type="ARBA" id="ARBA00004651"/>
    </source>
</evidence>
<evidence type="ECO:0000313" key="9">
    <source>
        <dbReference type="EMBL" id="RBP01869.1"/>
    </source>
</evidence>
<dbReference type="PANTHER" id="PTHR23517:SF3">
    <property type="entry name" value="INTEGRAL MEMBRANE TRANSPORT PROTEIN"/>
    <property type="match status" value="1"/>
</dbReference>
<comment type="caution">
    <text evidence="9">The sequence shown here is derived from an EMBL/GenBank/DDBJ whole genome shotgun (WGS) entry which is preliminary data.</text>
</comment>
<feature type="transmembrane region" description="Helical" evidence="7">
    <location>
        <begin position="383"/>
        <end position="401"/>
    </location>
</feature>
<evidence type="ECO:0000256" key="6">
    <source>
        <dbReference type="ARBA" id="ARBA00023136"/>
    </source>
</evidence>
<feature type="transmembrane region" description="Helical" evidence="7">
    <location>
        <begin position="15"/>
        <end position="36"/>
    </location>
</feature>
<dbReference type="STRING" id="200904.GCA_900168775_01498"/>
<dbReference type="PROSITE" id="PS00216">
    <property type="entry name" value="SUGAR_TRANSPORT_1"/>
    <property type="match status" value="1"/>
</dbReference>
<dbReference type="GO" id="GO:0022857">
    <property type="term" value="F:transmembrane transporter activity"/>
    <property type="evidence" value="ECO:0007669"/>
    <property type="project" value="InterPro"/>
</dbReference>
<evidence type="ECO:0000256" key="3">
    <source>
        <dbReference type="ARBA" id="ARBA00022475"/>
    </source>
</evidence>
<dbReference type="EMBL" id="QNRI01000001">
    <property type="protein sequence ID" value="RBP01869.1"/>
    <property type="molecule type" value="Genomic_DNA"/>
</dbReference>